<evidence type="ECO:0000313" key="2">
    <source>
        <dbReference type="Proteomes" id="UP001240236"/>
    </source>
</evidence>
<dbReference type="EMBL" id="JAUSUZ010000001">
    <property type="protein sequence ID" value="MDQ0363408.1"/>
    <property type="molecule type" value="Genomic_DNA"/>
</dbReference>
<reference evidence="1 2" key="1">
    <citation type="submission" date="2023-07" db="EMBL/GenBank/DDBJ databases">
        <title>Sequencing the genomes of 1000 actinobacteria strains.</title>
        <authorList>
            <person name="Klenk H.-P."/>
        </authorList>
    </citation>
    <scope>NUCLEOTIDE SEQUENCE [LARGE SCALE GENOMIC DNA]</scope>
    <source>
        <strain evidence="1 2">DSM 44709</strain>
    </source>
</reference>
<proteinExistence type="predicted"/>
<protein>
    <submittedName>
        <fullName evidence="1">Uncharacterized protein</fullName>
    </submittedName>
</protein>
<gene>
    <name evidence="1" type="ORF">J2S42_000077</name>
</gene>
<accession>A0AAE4AWP5</accession>
<name>A0AAE4AWP5_9ACTN</name>
<evidence type="ECO:0000313" key="1">
    <source>
        <dbReference type="EMBL" id="MDQ0363408.1"/>
    </source>
</evidence>
<keyword evidence="2" id="KW-1185">Reference proteome</keyword>
<comment type="caution">
    <text evidence="1">The sequence shown here is derived from an EMBL/GenBank/DDBJ whole genome shotgun (WGS) entry which is preliminary data.</text>
</comment>
<organism evidence="1 2">
    <name type="scientific">Catenuloplanes indicus</name>
    <dbReference type="NCBI Taxonomy" id="137267"/>
    <lineage>
        <taxon>Bacteria</taxon>
        <taxon>Bacillati</taxon>
        <taxon>Actinomycetota</taxon>
        <taxon>Actinomycetes</taxon>
        <taxon>Micromonosporales</taxon>
        <taxon>Micromonosporaceae</taxon>
        <taxon>Catenuloplanes</taxon>
    </lineage>
</organism>
<dbReference type="RefSeq" id="WP_307234017.1">
    <property type="nucleotide sequence ID" value="NZ_JAUSUZ010000001.1"/>
</dbReference>
<dbReference type="Proteomes" id="UP001240236">
    <property type="component" value="Unassembled WGS sequence"/>
</dbReference>
<sequence>MSTGVLYRRRGNFHQVPEAPVPDRPFLNRDDVAAIGGVEPKTISQHLYESQVEIGADKRDGKFADDPFPIPDGRAGRAPWWYLERRDEIASWFERHPRRRKGDGIGGRPRKAD</sequence>
<dbReference type="AlphaFoldDB" id="A0AAE4AWP5"/>